<keyword evidence="2" id="KW-1185">Reference proteome</keyword>
<evidence type="ECO:0000313" key="1">
    <source>
        <dbReference type="EMBL" id="MFD1195064.1"/>
    </source>
</evidence>
<protein>
    <submittedName>
        <fullName evidence="1">Flagellar biosynthesis protein FlgN</fullName>
    </submittedName>
</protein>
<dbReference type="Proteomes" id="UP001597151">
    <property type="component" value="Unassembled WGS sequence"/>
</dbReference>
<comment type="caution">
    <text evidence="1">The sequence shown here is derived from an EMBL/GenBank/DDBJ whole genome shotgun (WGS) entry which is preliminary data.</text>
</comment>
<keyword evidence="1" id="KW-0969">Cilium</keyword>
<sequence length="127" mass="14342">MKTSDPVPSKPNAIPPILGELDDLLERERDALLAGDLEGLSRILREKEQVIDRLNQLLPPTFLDLDVLKDKALRNQALLDTALEGIRAVADRVSALRRVRDTLETYDQTGRKTTFESMHKGRVEKRA</sequence>
<accession>A0ABW3TCZ1</accession>
<dbReference type="EMBL" id="JBHTKR010000004">
    <property type="protein sequence ID" value="MFD1195064.1"/>
    <property type="molecule type" value="Genomic_DNA"/>
</dbReference>
<evidence type="ECO:0000313" key="2">
    <source>
        <dbReference type="Proteomes" id="UP001597151"/>
    </source>
</evidence>
<keyword evidence="1" id="KW-0282">Flagellum</keyword>
<dbReference type="Gene3D" id="1.20.58.300">
    <property type="entry name" value="FlgN-like"/>
    <property type="match status" value="1"/>
</dbReference>
<dbReference type="SUPFAM" id="SSF140566">
    <property type="entry name" value="FlgN-like"/>
    <property type="match status" value="1"/>
</dbReference>
<name>A0ABW3TCZ1_9RHOB</name>
<organism evidence="1 2">
    <name type="scientific">Seohaeicola saemankumensis</name>
    <dbReference type="NCBI Taxonomy" id="481181"/>
    <lineage>
        <taxon>Bacteria</taxon>
        <taxon>Pseudomonadati</taxon>
        <taxon>Pseudomonadota</taxon>
        <taxon>Alphaproteobacteria</taxon>
        <taxon>Rhodobacterales</taxon>
        <taxon>Roseobacteraceae</taxon>
        <taxon>Seohaeicola</taxon>
    </lineage>
</organism>
<proteinExistence type="predicted"/>
<dbReference type="RefSeq" id="WP_380791382.1">
    <property type="nucleotide sequence ID" value="NZ_JBHTKR010000004.1"/>
</dbReference>
<gene>
    <name evidence="1" type="ORF">ACFQ3C_10310</name>
</gene>
<reference evidence="2" key="1">
    <citation type="journal article" date="2019" name="Int. J. Syst. Evol. Microbiol.">
        <title>The Global Catalogue of Microorganisms (GCM) 10K type strain sequencing project: providing services to taxonomists for standard genome sequencing and annotation.</title>
        <authorList>
            <consortium name="The Broad Institute Genomics Platform"/>
            <consortium name="The Broad Institute Genome Sequencing Center for Infectious Disease"/>
            <person name="Wu L."/>
            <person name="Ma J."/>
        </authorList>
    </citation>
    <scope>NUCLEOTIDE SEQUENCE [LARGE SCALE GENOMIC DNA]</scope>
    <source>
        <strain evidence="2">CCUG 55328</strain>
    </source>
</reference>
<keyword evidence="1" id="KW-0966">Cell projection</keyword>
<dbReference type="InterPro" id="IPR036679">
    <property type="entry name" value="FlgN-like_sf"/>
</dbReference>